<protein>
    <submittedName>
        <fullName evidence="1">Uncharacterized protein</fullName>
    </submittedName>
</protein>
<keyword evidence="2" id="KW-1185">Reference proteome</keyword>
<dbReference type="EMBL" id="CP036433">
    <property type="protein sequence ID" value="QDU93746.1"/>
    <property type="molecule type" value="Genomic_DNA"/>
</dbReference>
<organism evidence="1 2">
    <name type="scientific">Lignipirellula cremea</name>
    <dbReference type="NCBI Taxonomy" id="2528010"/>
    <lineage>
        <taxon>Bacteria</taxon>
        <taxon>Pseudomonadati</taxon>
        <taxon>Planctomycetota</taxon>
        <taxon>Planctomycetia</taxon>
        <taxon>Pirellulales</taxon>
        <taxon>Pirellulaceae</taxon>
        <taxon>Lignipirellula</taxon>
    </lineage>
</organism>
<name>A0A518DPJ7_9BACT</name>
<dbReference type="Proteomes" id="UP000317648">
    <property type="component" value="Chromosome"/>
</dbReference>
<reference evidence="1 2" key="1">
    <citation type="submission" date="2019-02" db="EMBL/GenBank/DDBJ databases">
        <title>Deep-cultivation of Planctomycetes and their phenomic and genomic characterization uncovers novel biology.</title>
        <authorList>
            <person name="Wiegand S."/>
            <person name="Jogler M."/>
            <person name="Boedeker C."/>
            <person name="Pinto D."/>
            <person name="Vollmers J."/>
            <person name="Rivas-Marin E."/>
            <person name="Kohn T."/>
            <person name="Peeters S.H."/>
            <person name="Heuer A."/>
            <person name="Rast P."/>
            <person name="Oberbeckmann S."/>
            <person name="Bunk B."/>
            <person name="Jeske O."/>
            <person name="Meyerdierks A."/>
            <person name="Storesund J.E."/>
            <person name="Kallscheuer N."/>
            <person name="Luecker S."/>
            <person name="Lage O.M."/>
            <person name="Pohl T."/>
            <person name="Merkel B.J."/>
            <person name="Hornburger P."/>
            <person name="Mueller R.-W."/>
            <person name="Bruemmer F."/>
            <person name="Labrenz M."/>
            <person name="Spormann A.M."/>
            <person name="Op den Camp H."/>
            <person name="Overmann J."/>
            <person name="Amann R."/>
            <person name="Jetten M.S.M."/>
            <person name="Mascher T."/>
            <person name="Medema M.H."/>
            <person name="Devos D.P."/>
            <person name="Kaster A.-K."/>
            <person name="Ovreas L."/>
            <person name="Rohde M."/>
            <person name="Galperin M.Y."/>
            <person name="Jogler C."/>
        </authorList>
    </citation>
    <scope>NUCLEOTIDE SEQUENCE [LARGE SCALE GENOMIC DNA]</scope>
    <source>
        <strain evidence="1 2">Pla85_3_4</strain>
    </source>
</reference>
<sequence>MAHDDLESAVAAGKARLQSGELDADDAALIYDGRISLATAKFDAIIIEMQTEFSPESKATIAIPYSPPVNGAFRVHKPKLLQWDHCDDFDLNWALQSFFEGVAEHEKGNEVWTRCLDESV</sequence>
<evidence type="ECO:0000313" key="1">
    <source>
        <dbReference type="EMBL" id="QDU93746.1"/>
    </source>
</evidence>
<gene>
    <name evidence="1" type="ORF">Pla8534_15290</name>
</gene>
<dbReference type="AlphaFoldDB" id="A0A518DPJ7"/>
<evidence type="ECO:0000313" key="2">
    <source>
        <dbReference type="Proteomes" id="UP000317648"/>
    </source>
</evidence>
<proteinExistence type="predicted"/>
<dbReference type="KEGG" id="lcre:Pla8534_15290"/>
<accession>A0A518DPJ7</accession>